<keyword evidence="3" id="KW-1185">Reference proteome</keyword>
<comment type="caution">
    <text evidence="2">The sequence shown here is derived from an EMBL/GenBank/DDBJ whole genome shotgun (WGS) entry which is preliminary data.</text>
</comment>
<dbReference type="Proteomes" id="UP001148614">
    <property type="component" value="Unassembled WGS sequence"/>
</dbReference>
<dbReference type="AlphaFoldDB" id="A0A9W8N6E8"/>
<reference evidence="2" key="1">
    <citation type="submission" date="2022-07" db="EMBL/GenBank/DDBJ databases">
        <title>Genome Sequence of Xylaria arbuscula.</title>
        <authorList>
            <person name="Buettner E."/>
        </authorList>
    </citation>
    <scope>NUCLEOTIDE SEQUENCE</scope>
    <source>
        <strain evidence="2">VT107</strain>
    </source>
</reference>
<evidence type="ECO:0000313" key="3">
    <source>
        <dbReference type="Proteomes" id="UP001148614"/>
    </source>
</evidence>
<feature type="compositionally biased region" description="Basic and acidic residues" evidence="1">
    <location>
        <begin position="33"/>
        <end position="71"/>
    </location>
</feature>
<organism evidence="2 3">
    <name type="scientific">Xylaria arbuscula</name>
    <dbReference type="NCBI Taxonomy" id="114810"/>
    <lineage>
        <taxon>Eukaryota</taxon>
        <taxon>Fungi</taxon>
        <taxon>Dikarya</taxon>
        <taxon>Ascomycota</taxon>
        <taxon>Pezizomycotina</taxon>
        <taxon>Sordariomycetes</taxon>
        <taxon>Xylariomycetidae</taxon>
        <taxon>Xylariales</taxon>
        <taxon>Xylariaceae</taxon>
        <taxon>Xylaria</taxon>
    </lineage>
</organism>
<gene>
    <name evidence="2" type="ORF">NPX13_g9704</name>
</gene>
<evidence type="ECO:0000313" key="2">
    <source>
        <dbReference type="EMBL" id="KAJ3558442.1"/>
    </source>
</evidence>
<evidence type="ECO:0000256" key="1">
    <source>
        <dbReference type="SAM" id="MobiDB-lite"/>
    </source>
</evidence>
<feature type="region of interest" description="Disordered" evidence="1">
    <location>
        <begin position="1"/>
        <end position="71"/>
    </location>
</feature>
<dbReference type="EMBL" id="JANPWZ010002473">
    <property type="protein sequence ID" value="KAJ3558442.1"/>
    <property type="molecule type" value="Genomic_DNA"/>
</dbReference>
<protein>
    <submittedName>
        <fullName evidence="2">Uncharacterized protein</fullName>
    </submittedName>
</protein>
<sequence>MDALKKVVGKGDKAAETSQASGPAGTGQQGQDLGDKGAEYLNKKYMGDKISAEQRESMTDKAREGFENVTE</sequence>
<accession>A0A9W8N6E8</accession>
<proteinExistence type="predicted"/>
<name>A0A9W8N6E8_9PEZI</name>